<feature type="domain" description="HTH tetR-type" evidence="5">
    <location>
        <begin position="12"/>
        <end position="72"/>
    </location>
</feature>
<accession>A0A5Q0Q9B0</accession>
<dbReference type="Gene3D" id="1.10.357.10">
    <property type="entry name" value="Tetracycline Repressor, domain 2"/>
    <property type="match status" value="1"/>
</dbReference>
<dbReference type="AlphaFoldDB" id="A0A5Q0Q9B0"/>
<keyword evidence="3" id="KW-0804">Transcription</keyword>
<evidence type="ECO:0000256" key="3">
    <source>
        <dbReference type="ARBA" id="ARBA00023163"/>
    </source>
</evidence>
<dbReference type="SUPFAM" id="SSF46689">
    <property type="entry name" value="Homeodomain-like"/>
    <property type="match status" value="1"/>
</dbReference>
<organism evidence="6 7">
    <name type="scientific">Sphingobacterium zhuxiongii</name>
    <dbReference type="NCBI Taxonomy" id="2662364"/>
    <lineage>
        <taxon>Bacteria</taxon>
        <taxon>Pseudomonadati</taxon>
        <taxon>Bacteroidota</taxon>
        <taxon>Sphingobacteriia</taxon>
        <taxon>Sphingobacteriales</taxon>
        <taxon>Sphingobacteriaceae</taxon>
        <taxon>Sphingobacterium</taxon>
    </lineage>
</organism>
<keyword evidence="1" id="KW-0805">Transcription regulation</keyword>
<keyword evidence="2 4" id="KW-0238">DNA-binding</keyword>
<dbReference type="KEGG" id="sphe:GFH32_05770"/>
<dbReference type="PANTHER" id="PTHR43479">
    <property type="entry name" value="ACREF/ENVCD OPERON REPRESSOR-RELATED"/>
    <property type="match status" value="1"/>
</dbReference>
<dbReference type="EMBL" id="CP045652">
    <property type="protein sequence ID" value="QGA25854.1"/>
    <property type="molecule type" value="Genomic_DNA"/>
</dbReference>
<dbReference type="GO" id="GO:0003677">
    <property type="term" value="F:DNA binding"/>
    <property type="evidence" value="ECO:0007669"/>
    <property type="project" value="UniProtKB-UniRule"/>
</dbReference>
<dbReference type="SUPFAM" id="SSF48498">
    <property type="entry name" value="Tetracyclin repressor-like, C-terminal domain"/>
    <property type="match status" value="1"/>
</dbReference>
<dbReference type="InterPro" id="IPR009057">
    <property type="entry name" value="Homeodomain-like_sf"/>
</dbReference>
<gene>
    <name evidence="6" type="ORF">GFH32_05770</name>
</gene>
<protein>
    <submittedName>
        <fullName evidence="6">TetR family transcriptional regulator</fullName>
    </submittedName>
</protein>
<proteinExistence type="predicted"/>
<sequence length="201" mass="22693">MGLSERKIRQQQEVKNQIIASSREIVQAEGWAALSIRKIAEAIEYSVPVVYKHFESKEAITSFFVAEGFAALKHEIETCVVVGDSIEKRVQQVAKGYWLFASKHPKDYELMFGVGLPTCEMHQQVSSIKELSTYLLDIINELIASSKNTNISSCIKYRSFWSILHGVVAIELLSLNQWDKVCPSEVLEDTVHAFIQSIKAN</sequence>
<dbReference type="InterPro" id="IPR025996">
    <property type="entry name" value="MT1864/Rv1816-like_C"/>
</dbReference>
<feature type="DNA-binding region" description="H-T-H motif" evidence="4">
    <location>
        <begin position="35"/>
        <end position="54"/>
    </location>
</feature>
<dbReference type="Proteomes" id="UP000326921">
    <property type="component" value="Chromosome"/>
</dbReference>
<evidence type="ECO:0000313" key="6">
    <source>
        <dbReference type="EMBL" id="QGA25854.1"/>
    </source>
</evidence>
<dbReference type="Pfam" id="PF00440">
    <property type="entry name" value="TetR_N"/>
    <property type="match status" value="1"/>
</dbReference>
<reference evidence="6 7" key="1">
    <citation type="submission" date="2019-10" db="EMBL/GenBank/DDBJ databases">
        <authorList>
            <person name="Dong K."/>
        </authorList>
    </citation>
    <scope>NUCLEOTIDE SEQUENCE [LARGE SCALE GENOMIC DNA]</scope>
    <source>
        <strain evidence="7">dk4302</strain>
    </source>
</reference>
<dbReference type="PANTHER" id="PTHR43479:SF11">
    <property type="entry name" value="ACREF_ENVCD OPERON REPRESSOR-RELATED"/>
    <property type="match status" value="1"/>
</dbReference>
<dbReference type="PROSITE" id="PS50977">
    <property type="entry name" value="HTH_TETR_2"/>
    <property type="match status" value="1"/>
</dbReference>
<dbReference type="InterPro" id="IPR001647">
    <property type="entry name" value="HTH_TetR"/>
</dbReference>
<evidence type="ECO:0000256" key="4">
    <source>
        <dbReference type="PROSITE-ProRule" id="PRU00335"/>
    </source>
</evidence>
<name>A0A5Q0Q9B0_9SPHI</name>
<evidence type="ECO:0000259" key="5">
    <source>
        <dbReference type="PROSITE" id="PS50977"/>
    </source>
</evidence>
<dbReference type="InterPro" id="IPR036271">
    <property type="entry name" value="Tet_transcr_reg_TetR-rel_C_sf"/>
</dbReference>
<dbReference type="InterPro" id="IPR050624">
    <property type="entry name" value="HTH-type_Tx_Regulator"/>
</dbReference>
<keyword evidence="7" id="KW-1185">Reference proteome</keyword>
<evidence type="ECO:0000256" key="1">
    <source>
        <dbReference type="ARBA" id="ARBA00023015"/>
    </source>
</evidence>
<evidence type="ECO:0000313" key="7">
    <source>
        <dbReference type="Proteomes" id="UP000326921"/>
    </source>
</evidence>
<evidence type="ECO:0000256" key="2">
    <source>
        <dbReference type="ARBA" id="ARBA00023125"/>
    </source>
</evidence>
<dbReference type="Pfam" id="PF13305">
    <property type="entry name" value="TetR_C_33"/>
    <property type="match status" value="1"/>
</dbReference>
<dbReference type="RefSeq" id="WP_153510176.1">
    <property type="nucleotide sequence ID" value="NZ_CP045652.1"/>
</dbReference>